<sequence>MLTASMAMGGRWFHKFLELKKVYLLEQLHLCLKTLLLQPGIIPQLFQGLILTTATIGVRILLLALERTIHQLSVDVNHPIGLVIHVRREPQPFIPTPSLVNNKVHHDPFVNGKHPPHNPPWSRHITPLIMTFVFPWILPLYVRIPPPFLLRQIMQTSLTQVVSVM</sequence>
<protein>
    <submittedName>
        <fullName evidence="3">Ovule protein</fullName>
    </submittedName>
</protein>
<evidence type="ECO:0000313" key="1">
    <source>
        <dbReference type="EMBL" id="VDP90962.1"/>
    </source>
</evidence>
<dbReference type="EMBL" id="UZAN01055694">
    <property type="protein sequence ID" value="VDP90962.1"/>
    <property type="molecule type" value="Genomic_DNA"/>
</dbReference>
<dbReference type="WBParaSite" id="ECPE_0001373301-mRNA-1">
    <property type="protein sequence ID" value="ECPE_0001373301-mRNA-1"/>
    <property type="gene ID" value="ECPE_0001373301"/>
</dbReference>
<name>A0A183B3A8_9TREM</name>
<reference evidence="3" key="1">
    <citation type="submission" date="2016-06" db="UniProtKB">
        <authorList>
            <consortium name="WormBaseParasite"/>
        </authorList>
    </citation>
    <scope>IDENTIFICATION</scope>
</reference>
<accession>A0A183B3A8</accession>
<dbReference type="Proteomes" id="UP000272942">
    <property type="component" value="Unassembled WGS sequence"/>
</dbReference>
<reference evidence="1 2" key="2">
    <citation type="submission" date="2018-11" db="EMBL/GenBank/DDBJ databases">
        <authorList>
            <consortium name="Pathogen Informatics"/>
        </authorList>
    </citation>
    <scope>NUCLEOTIDE SEQUENCE [LARGE SCALE GENOMIC DNA]</scope>
    <source>
        <strain evidence="1 2">Egypt</strain>
    </source>
</reference>
<dbReference type="AlphaFoldDB" id="A0A183B3A8"/>
<gene>
    <name evidence="1" type="ORF">ECPE_LOCUS13690</name>
</gene>
<organism evidence="3">
    <name type="scientific">Echinostoma caproni</name>
    <dbReference type="NCBI Taxonomy" id="27848"/>
    <lineage>
        <taxon>Eukaryota</taxon>
        <taxon>Metazoa</taxon>
        <taxon>Spiralia</taxon>
        <taxon>Lophotrochozoa</taxon>
        <taxon>Platyhelminthes</taxon>
        <taxon>Trematoda</taxon>
        <taxon>Digenea</taxon>
        <taxon>Plagiorchiida</taxon>
        <taxon>Echinostomata</taxon>
        <taxon>Echinostomatoidea</taxon>
        <taxon>Echinostomatidae</taxon>
        <taxon>Echinostoma</taxon>
    </lineage>
</organism>
<evidence type="ECO:0000313" key="3">
    <source>
        <dbReference type="WBParaSite" id="ECPE_0001373301-mRNA-1"/>
    </source>
</evidence>
<evidence type="ECO:0000313" key="2">
    <source>
        <dbReference type="Proteomes" id="UP000272942"/>
    </source>
</evidence>
<keyword evidence="2" id="KW-1185">Reference proteome</keyword>
<proteinExistence type="predicted"/>